<dbReference type="GO" id="GO:0005524">
    <property type="term" value="F:ATP binding"/>
    <property type="evidence" value="ECO:0007669"/>
    <property type="project" value="UniProtKB-KW"/>
</dbReference>
<dbReference type="eggNOG" id="COG1132">
    <property type="taxonomic scope" value="Bacteria"/>
</dbReference>
<evidence type="ECO:0000256" key="9">
    <source>
        <dbReference type="SAM" id="Phobius"/>
    </source>
</evidence>
<dbReference type="Pfam" id="PF00664">
    <property type="entry name" value="ABC_membrane"/>
    <property type="match status" value="1"/>
</dbReference>
<dbReference type="PANTHER" id="PTHR24221:SF654">
    <property type="entry name" value="ATP-BINDING CASSETTE SUB-FAMILY B MEMBER 6"/>
    <property type="match status" value="1"/>
</dbReference>
<evidence type="ECO:0000313" key="12">
    <source>
        <dbReference type="EMBL" id="CAE06688.1"/>
    </source>
</evidence>
<comment type="subcellular location">
    <subcellularLocation>
        <location evidence="1">Cell membrane</location>
        <topology evidence="1">Multi-pass membrane protein</topology>
    </subcellularLocation>
</comment>
<evidence type="ECO:0000313" key="13">
    <source>
        <dbReference type="Proteomes" id="UP000001422"/>
    </source>
</evidence>
<keyword evidence="5" id="KW-0547">Nucleotide-binding</keyword>
<dbReference type="KEGG" id="syw:SYNW0173"/>
<dbReference type="Proteomes" id="UP000001422">
    <property type="component" value="Chromosome"/>
</dbReference>
<keyword evidence="6" id="KW-0067">ATP-binding</keyword>
<name>Q7U9T0_PARMW</name>
<feature type="domain" description="ABC transmembrane type-1" evidence="11">
    <location>
        <begin position="27"/>
        <end position="327"/>
    </location>
</feature>
<dbReference type="AlphaFoldDB" id="Q7U9T0"/>
<keyword evidence="7 9" id="KW-1133">Transmembrane helix</keyword>
<dbReference type="SUPFAM" id="SSF90123">
    <property type="entry name" value="ABC transporter transmembrane region"/>
    <property type="match status" value="1"/>
</dbReference>
<protein>
    <submittedName>
        <fullName evidence="12">Multidrug efflux ABC transporter</fullName>
    </submittedName>
</protein>
<evidence type="ECO:0000259" key="11">
    <source>
        <dbReference type="PROSITE" id="PS50929"/>
    </source>
</evidence>
<feature type="transmembrane region" description="Helical" evidence="9">
    <location>
        <begin position="183"/>
        <end position="203"/>
    </location>
</feature>
<evidence type="ECO:0000256" key="8">
    <source>
        <dbReference type="ARBA" id="ARBA00023136"/>
    </source>
</evidence>
<feature type="transmembrane region" description="Helical" evidence="9">
    <location>
        <begin position="152"/>
        <end position="177"/>
    </location>
</feature>
<feature type="transmembrane region" description="Helical" evidence="9">
    <location>
        <begin position="68"/>
        <end position="91"/>
    </location>
</feature>
<evidence type="ECO:0000256" key="5">
    <source>
        <dbReference type="ARBA" id="ARBA00022741"/>
    </source>
</evidence>
<keyword evidence="4 9" id="KW-0812">Transmembrane</keyword>
<keyword evidence="3" id="KW-1003">Cell membrane</keyword>
<dbReference type="InterPro" id="IPR003439">
    <property type="entry name" value="ABC_transporter-like_ATP-bd"/>
</dbReference>
<dbReference type="InterPro" id="IPR011527">
    <property type="entry name" value="ABC1_TM_dom"/>
</dbReference>
<sequence>MHLRSQTWTDLRRLFKELPAKRVRFLVIVLVASFLQGLMDLALVGMMTRLAGLMAGGRLQDQLPGVRVFGGGILDQAGWLLFLLAATFWIASLSRFGVALLQSFLSAEIWNDLVNKVYSNLMMQRYEFFADNRSANLAESFNRVLNRVSNSVIVPLLAVAGNALSIIVLLVGVVFAIGWSAVWMFALMFAAYVVASAIVTPYIRRASKQRVRYSRRINMILMESLRSMRDVHLYSADRYFLGSFSRNGIVAKRYERLVKLLPDVPRFLIEPAAITILFAAGLAPVVLSGDVSDVRDSVPSIVAVLITLTRISAPLQSTFRNLNKLRGGLPDIKDSLELLSLKPKRLLLDTDSVPTPSGVMPRRSIQLDDVTFKFKSGTAEILRSISISIPVGSRVALVGRTGSGKTTLAHILLGLYQPTSGVLRLDGVAVSPEEMPAWQANCALVPQDIRLLDSSLRENVAFGVSPEHIDDVRVWSALESAQFDESVAEMPHGLYSVIGEDGVKLSGGQRQRLSLARAFYREAKVLVLDEATSALDNRTEHDVMQALDLIGRRCTTIVIAHRLSTVRKCDRIYEVDGGVIKAQGDFEYLCSASESFRDMNRLELS</sequence>
<reference evidence="12 13" key="1">
    <citation type="journal article" date="2003" name="Nature">
        <title>The genome of a motile marine Synechococcus.</title>
        <authorList>
            <person name="Palenik B."/>
            <person name="Brahamsha B."/>
            <person name="Larimer F."/>
            <person name="Land M."/>
            <person name="Hauser L."/>
            <person name="Chain P."/>
            <person name="Lamerdin J."/>
            <person name="Regala W."/>
            <person name="Allen E.A."/>
            <person name="McCarren J."/>
            <person name="Paulsen I."/>
            <person name="Dufresne A."/>
            <person name="Partensky F."/>
            <person name="Webb E."/>
            <person name="Waterbury J."/>
        </authorList>
    </citation>
    <scope>NUCLEOTIDE SEQUENCE [LARGE SCALE GENOMIC DNA]</scope>
    <source>
        <strain evidence="12 13">WH8102</strain>
    </source>
</reference>
<feature type="transmembrane region" description="Helical" evidence="9">
    <location>
        <begin position="23"/>
        <end position="48"/>
    </location>
</feature>
<dbReference type="InterPro" id="IPR003593">
    <property type="entry name" value="AAA+_ATPase"/>
</dbReference>
<evidence type="ECO:0000256" key="7">
    <source>
        <dbReference type="ARBA" id="ARBA00022989"/>
    </source>
</evidence>
<feature type="transmembrane region" description="Helical" evidence="9">
    <location>
        <begin position="267"/>
        <end position="286"/>
    </location>
</feature>
<evidence type="ECO:0000256" key="4">
    <source>
        <dbReference type="ARBA" id="ARBA00022692"/>
    </source>
</evidence>
<dbReference type="InterPro" id="IPR027417">
    <property type="entry name" value="P-loop_NTPase"/>
</dbReference>
<feature type="domain" description="ABC transporter" evidence="10">
    <location>
        <begin position="365"/>
        <end position="602"/>
    </location>
</feature>
<dbReference type="GO" id="GO:0140359">
    <property type="term" value="F:ABC-type transporter activity"/>
    <property type="evidence" value="ECO:0007669"/>
    <property type="project" value="InterPro"/>
</dbReference>
<dbReference type="Pfam" id="PF00005">
    <property type="entry name" value="ABC_tran"/>
    <property type="match status" value="1"/>
</dbReference>
<dbReference type="PROSITE" id="PS50929">
    <property type="entry name" value="ABC_TM1F"/>
    <property type="match status" value="1"/>
</dbReference>
<proteinExistence type="predicted"/>
<accession>Q7U9T0</accession>
<gene>
    <name evidence="12" type="ordered locus">SYNW0173</name>
</gene>
<dbReference type="PANTHER" id="PTHR24221">
    <property type="entry name" value="ATP-BINDING CASSETTE SUB-FAMILY B"/>
    <property type="match status" value="1"/>
</dbReference>
<evidence type="ECO:0000256" key="1">
    <source>
        <dbReference type="ARBA" id="ARBA00004651"/>
    </source>
</evidence>
<dbReference type="Gene3D" id="3.40.50.300">
    <property type="entry name" value="P-loop containing nucleotide triphosphate hydrolases"/>
    <property type="match status" value="1"/>
</dbReference>
<dbReference type="GO" id="GO:0016887">
    <property type="term" value="F:ATP hydrolysis activity"/>
    <property type="evidence" value="ECO:0007669"/>
    <property type="project" value="InterPro"/>
</dbReference>
<keyword evidence="2" id="KW-0813">Transport</keyword>
<dbReference type="InterPro" id="IPR036640">
    <property type="entry name" value="ABC1_TM_sf"/>
</dbReference>
<evidence type="ECO:0000256" key="6">
    <source>
        <dbReference type="ARBA" id="ARBA00022840"/>
    </source>
</evidence>
<dbReference type="STRING" id="84588.SYNW0173"/>
<dbReference type="PROSITE" id="PS00211">
    <property type="entry name" value="ABC_TRANSPORTER_1"/>
    <property type="match status" value="1"/>
</dbReference>
<organism evidence="12 13">
    <name type="scientific">Parasynechococcus marenigrum (strain WH8102)</name>
    <dbReference type="NCBI Taxonomy" id="84588"/>
    <lineage>
        <taxon>Bacteria</taxon>
        <taxon>Bacillati</taxon>
        <taxon>Cyanobacteriota</taxon>
        <taxon>Cyanophyceae</taxon>
        <taxon>Synechococcales</taxon>
        <taxon>Prochlorococcaceae</taxon>
        <taxon>Parasynechococcus</taxon>
        <taxon>Parasynechococcus marenigrum</taxon>
    </lineage>
</organism>
<dbReference type="InterPro" id="IPR039421">
    <property type="entry name" value="Type_1_exporter"/>
</dbReference>
<dbReference type="GO" id="GO:0005886">
    <property type="term" value="C:plasma membrane"/>
    <property type="evidence" value="ECO:0007669"/>
    <property type="project" value="UniProtKB-SubCell"/>
</dbReference>
<keyword evidence="13" id="KW-1185">Reference proteome</keyword>
<evidence type="ECO:0000256" key="2">
    <source>
        <dbReference type="ARBA" id="ARBA00022448"/>
    </source>
</evidence>
<dbReference type="SMART" id="SM00382">
    <property type="entry name" value="AAA"/>
    <property type="match status" value="1"/>
</dbReference>
<dbReference type="EMBL" id="BX569689">
    <property type="protein sequence ID" value="CAE06688.1"/>
    <property type="molecule type" value="Genomic_DNA"/>
</dbReference>
<dbReference type="PROSITE" id="PS50893">
    <property type="entry name" value="ABC_TRANSPORTER_2"/>
    <property type="match status" value="1"/>
</dbReference>
<dbReference type="FunFam" id="3.40.50.300:FF:000299">
    <property type="entry name" value="ABC transporter ATP-binding protein/permease"/>
    <property type="match status" value="1"/>
</dbReference>
<dbReference type="InterPro" id="IPR017871">
    <property type="entry name" value="ABC_transporter-like_CS"/>
</dbReference>
<evidence type="ECO:0000259" key="10">
    <source>
        <dbReference type="PROSITE" id="PS50893"/>
    </source>
</evidence>
<dbReference type="RefSeq" id="WP_011127049.1">
    <property type="nucleotide sequence ID" value="NC_005070.1"/>
</dbReference>
<evidence type="ECO:0000256" key="3">
    <source>
        <dbReference type="ARBA" id="ARBA00022475"/>
    </source>
</evidence>
<dbReference type="HOGENOM" id="CLU_000604_84_3_3"/>
<dbReference type="SUPFAM" id="SSF52540">
    <property type="entry name" value="P-loop containing nucleoside triphosphate hydrolases"/>
    <property type="match status" value="1"/>
</dbReference>
<keyword evidence="8 9" id="KW-0472">Membrane</keyword>
<dbReference type="Gene3D" id="1.20.1560.10">
    <property type="entry name" value="ABC transporter type 1, transmembrane domain"/>
    <property type="match status" value="1"/>
</dbReference>